<dbReference type="InterPro" id="IPR011047">
    <property type="entry name" value="Quinoprotein_ADH-like_sf"/>
</dbReference>
<feature type="non-terminal residue" evidence="1">
    <location>
        <position position="334"/>
    </location>
</feature>
<evidence type="ECO:0000313" key="1">
    <source>
        <dbReference type="EMBL" id="OPX17570.1"/>
    </source>
</evidence>
<protein>
    <recommendedName>
        <fullName evidence="3">Bulb-type lectin domain-containing protein</fullName>
    </recommendedName>
</protein>
<dbReference type="PANTHER" id="PTHR42754:SF1">
    <property type="entry name" value="LIPOPROTEIN"/>
    <property type="match status" value="1"/>
</dbReference>
<gene>
    <name evidence="1" type="ORF">BXT86_05840</name>
</gene>
<dbReference type="SUPFAM" id="SSF50998">
    <property type="entry name" value="Quinoprotein alcohol dehydrogenase-like"/>
    <property type="match status" value="1"/>
</dbReference>
<evidence type="ECO:0000313" key="2">
    <source>
        <dbReference type="Proteomes" id="UP000191663"/>
    </source>
</evidence>
<dbReference type="AlphaFoldDB" id="A0A1V4QDY2"/>
<name>A0A1V4QDY2_UNCW3</name>
<reference evidence="2" key="1">
    <citation type="submission" date="2017-01" db="EMBL/GenBank/DDBJ databases">
        <title>Novel pathways for hydrocarbon cycling and metabolic interdependencies in hydrothermal sediment communities.</title>
        <authorList>
            <person name="Dombrowski N."/>
            <person name="Seitz K."/>
            <person name="Teske A."/>
            <person name="Baker B."/>
        </authorList>
    </citation>
    <scope>NUCLEOTIDE SEQUENCE [LARGE SCALE GENOMIC DNA]</scope>
</reference>
<dbReference type="PANTHER" id="PTHR42754">
    <property type="entry name" value="ENDOGLUCANASE"/>
    <property type="match status" value="1"/>
</dbReference>
<accession>A0A1V4QDY2</accession>
<dbReference type="EMBL" id="MUKB01000107">
    <property type="protein sequence ID" value="OPX17570.1"/>
    <property type="molecule type" value="Genomic_DNA"/>
</dbReference>
<proteinExistence type="predicted"/>
<comment type="caution">
    <text evidence="1">The sequence shown here is derived from an EMBL/GenBank/DDBJ whole genome shotgun (WGS) entry which is preliminary data.</text>
</comment>
<organism evidence="1 2">
    <name type="scientific">candidate division WOR-3 bacterium 4484_100</name>
    <dbReference type="NCBI Taxonomy" id="1936077"/>
    <lineage>
        <taxon>Bacteria</taxon>
        <taxon>Bacteria division WOR-3</taxon>
    </lineage>
</organism>
<sequence>MKRLNKKIILIFVVICVLGIAKEPNVVWTRTYGGDMGDFGSCVQQTEDGGFVIVGTTYSFGAGDYDIYLVKTDGLGNVEWSKTFGGTNREEGYYVQQTQPDKGFIIVGSTWSFGVGLDDVYLIKTDASGNEQWYQTYGWTSNEVGYCVQQTVDEYGMLDGYIIVGVQLGADPGNVYLIKTDLNGNELWSRTFGGNQADVGLFVQQTHPDRGYIIVGNGYTPNNGQDIYLIKTDPYGYEQWSKKFGGVDFDRGRGVQQTYPDDGYIIVGELRTPEGIFMALIKTDATGNEQWRKLLRPSSTSAARGYSVQQTADGGYIAVGQAMLEDNLWYIYAV</sequence>
<dbReference type="Proteomes" id="UP000191663">
    <property type="component" value="Unassembled WGS sequence"/>
</dbReference>
<evidence type="ECO:0008006" key="3">
    <source>
        <dbReference type="Google" id="ProtNLM"/>
    </source>
</evidence>